<reference evidence="2" key="2">
    <citation type="journal article" date="2024" name="Plant">
        <title>Genomic evolution and insights into agronomic trait innovations of Sesamum species.</title>
        <authorList>
            <person name="Miao H."/>
            <person name="Wang L."/>
            <person name="Qu L."/>
            <person name="Liu H."/>
            <person name="Sun Y."/>
            <person name="Le M."/>
            <person name="Wang Q."/>
            <person name="Wei S."/>
            <person name="Zheng Y."/>
            <person name="Lin W."/>
            <person name="Duan Y."/>
            <person name="Cao H."/>
            <person name="Xiong S."/>
            <person name="Wang X."/>
            <person name="Wei L."/>
            <person name="Li C."/>
            <person name="Ma Q."/>
            <person name="Ju M."/>
            <person name="Zhao R."/>
            <person name="Li G."/>
            <person name="Mu C."/>
            <person name="Tian Q."/>
            <person name="Mei H."/>
            <person name="Zhang T."/>
            <person name="Gao T."/>
            <person name="Zhang H."/>
        </authorList>
    </citation>
    <scope>NUCLEOTIDE SEQUENCE</scope>
    <source>
        <strain evidence="2">KEN8</strain>
    </source>
</reference>
<evidence type="ECO:0000313" key="2">
    <source>
        <dbReference type="EMBL" id="KAL0310366.1"/>
    </source>
</evidence>
<accession>A0AAW2KTS5</accession>
<protein>
    <recommendedName>
        <fullName evidence="1">Retrotransposon Copia-like N-terminal domain-containing protein</fullName>
    </recommendedName>
</protein>
<sequence length="109" mass="12332">MMDTTEGSRQSTPEALQLHGSDHPDMILVGTLLTKHNYLTWSYAIKRAMRAKMKLGVINGTTLKPSITDAHFEQWIRVDSMVMTWILNCISKEIVNGFISSLQSTEHIL</sequence>
<dbReference type="Pfam" id="PF14244">
    <property type="entry name" value="Retrotran_gag_3"/>
    <property type="match status" value="1"/>
</dbReference>
<dbReference type="AlphaFoldDB" id="A0AAW2KTS5"/>
<comment type="caution">
    <text evidence="2">The sequence shown here is derived from an EMBL/GenBank/DDBJ whole genome shotgun (WGS) entry which is preliminary data.</text>
</comment>
<organism evidence="2">
    <name type="scientific">Sesamum calycinum</name>
    <dbReference type="NCBI Taxonomy" id="2727403"/>
    <lineage>
        <taxon>Eukaryota</taxon>
        <taxon>Viridiplantae</taxon>
        <taxon>Streptophyta</taxon>
        <taxon>Embryophyta</taxon>
        <taxon>Tracheophyta</taxon>
        <taxon>Spermatophyta</taxon>
        <taxon>Magnoliopsida</taxon>
        <taxon>eudicotyledons</taxon>
        <taxon>Gunneridae</taxon>
        <taxon>Pentapetalae</taxon>
        <taxon>asterids</taxon>
        <taxon>lamiids</taxon>
        <taxon>Lamiales</taxon>
        <taxon>Pedaliaceae</taxon>
        <taxon>Sesamum</taxon>
    </lineage>
</organism>
<dbReference type="EMBL" id="JACGWM010000208">
    <property type="protein sequence ID" value="KAL0310366.1"/>
    <property type="molecule type" value="Genomic_DNA"/>
</dbReference>
<evidence type="ECO:0000259" key="1">
    <source>
        <dbReference type="Pfam" id="PF14244"/>
    </source>
</evidence>
<feature type="domain" description="Retrotransposon Copia-like N-terminal" evidence="1">
    <location>
        <begin position="19"/>
        <end position="66"/>
    </location>
</feature>
<dbReference type="InterPro" id="IPR029472">
    <property type="entry name" value="Copia-like_N"/>
</dbReference>
<name>A0AAW2KTS5_9LAMI</name>
<dbReference type="PANTHER" id="PTHR37610:SF40">
    <property type="entry name" value="OS01G0909600 PROTEIN"/>
    <property type="match status" value="1"/>
</dbReference>
<proteinExistence type="predicted"/>
<dbReference type="PANTHER" id="PTHR37610">
    <property type="entry name" value="CCHC-TYPE DOMAIN-CONTAINING PROTEIN"/>
    <property type="match status" value="1"/>
</dbReference>
<gene>
    <name evidence="2" type="ORF">Scaly_2936500</name>
</gene>
<reference evidence="2" key="1">
    <citation type="submission" date="2020-06" db="EMBL/GenBank/DDBJ databases">
        <authorList>
            <person name="Li T."/>
            <person name="Hu X."/>
            <person name="Zhang T."/>
            <person name="Song X."/>
            <person name="Zhang H."/>
            <person name="Dai N."/>
            <person name="Sheng W."/>
            <person name="Hou X."/>
            <person name="Wei L."/>
        </authorList>
    </citation>
    <scope>NUCLEOTIDE SEQUENCE</scope>
    <source>
        <strain evidence="2">KEN8</strain>
        <tissue evidence="2">Leaf</tissue>
    </source>
</reference>